<proteinExistence type="predicted"/>
<keyword evidence="2" id="KW-1185">Reference proteome</keyword>
<sequence length="99" mass="11557">MENFPSKSEMEKLLKDEMDRMDAGPKEYLQEKLILLKTKTLKWEYGDEEEFPAWVFADLEEQDVGVAYCRGGHGGYGDVWGLIFFHDDLYWSSPTGHFL</sequence>
<organism evidence="1 2">
    <name type="scientific">Pleionea litopenaei</name>
    <dbReference type="NCBI Taxonomy" id="3070815"/>
    <lineage>
        <taxon>Bacteria</taxon>
        <taxon>Pseudomonadati</taxon>
        <taxon>Pseudomonadota</taxon>
        <taxon>Gammaproteobacteria</taxon>
        <taxon>Oceanospirillales</taxon>
        <taxon>Pleioneaceae</taxon>
        <taxon>Pleionea</taxon>
    </lineage>
</organism>
<dbReference type="Proteomes" id="UP001239782">
    <property type="component" value="Chromosome"/>
</dbReference>
<evidence type="ECO:0000313" key="1">
    <source>
        <dbReference type="EMBL" id="WMS89020.1"/>
    </source>
</evidence>
<dbReference type="KEGG" id="plei:Q9312_08915"/>
<reference evidence="1 2" key="1">
    <citation type="submission" date="2023-08" db="EMBL/GenBank/DDBJ databases">
        <title>Pleionea litopenaei sp. nov., isolated from stomach of juvenile Litopenaeus vannamei.</title>
        <authorList>
            <person name="Rho A.M."/>
            <person name="Hwang C.Y."/>
        </authorList>
    </citation>
    <scope>NUCLEOTIDE SEQUENCE [LARGE SCALE GENOMIC DNA]</scope>
    <source>
        <strain evidence="1 2">HL-JVS1</strain>
    </source>
</reference>
<dbReference type="RefSeq" id="WP_309204258.1">
    <property type="nucleotide sequence ID" value="NZ_CP133548.1"/>
</dbReference>
<name>A0AA51X9C0_9GAMM</name>
<accession>A0AA51X9C0</accession>
<dbReference type="EMBL" id="CP133548">
    <property type="protein sequence ID" value="WMS89020.1"/>
    <property type="molecule type" value="Genomic_DNA"/>
</dbReference>
<gene>
    <name evidence="1" type="ORF">Q9312_08915</name>
</gene>
<dbReference type="AlphaFoldDB" id="A0AA51X9C0"/>
<protein>
    <submittedName>
        <fullName evidence="1">Uncharacterized protein</fullName>
    </submittedName>
</protein>
<evidence type="ECO:0000313" key="2">
    <source>
        <dbReference type="Proteomes" id="UP001239782"/>
    </source>
</evidence>